<sequence>MFKNTLKKHAAKVSVLAATVVSSSAFADGSGVTEKLNQAVSQGQSNYTLVVVGVLSMAAIGFGLYMMKGAMRS</sequence>
<organism evidence="3 4">
    <name type="scientific">Vibrio campbellii</name>
    <dbReference type="NCBI Taxonomy" id="680"/>
    <lineage>
        <taxon>Bacteria</taxon>
        <taxon>Pseudomonadati</taxon>
        <taxon>Pseudomonadota</taxon>
        <taxon>Gammaproteobacteria</taxon>
        <taxon>Vibrionales</taxon>
        <taxon>Vibrionaceae</taxon>
        <taxon>Vibrio</taxon>
    </lineage>
</organism>
<feature type="signal peptide" evidence="2">
    <location>
        <begin position="1"/>
        <end position="27"/>
    </location>
</feature>
<proteinExistence type="predicted"/>
<feature type="chain" id="PRO_5042161597" evidence="2">
    <location>
        <begin position="28"/>
        <end position="73"/>
    </location>
</feature>
<dbReference type="EMBL" id="CP050467">
    <property type="protein sequence ID" value="UTZ25278.1"/>
    <property type="molecule type" value="Genomic_DNA"/>
</dbReference>
<gene>
    <name evidence="3" type="ORF">HB761_00105</name>
</gene>
<keyword evidence="2" id="KW-0732">Signal</keyword>
<evidence type="ECO:0000313" key="4">
    <source>
        <dbReference type="Proteomes" id="UP001058687"/>
    </source>
</evidence>
<reference evidence="3" key="1">
    <citation type="submission" date="2020-03" db="EMBL/GenBank/DDBJ databases">
        <title>Five strains of Vibrio campbellii isolated from Mariana Trench.</title>
        <authorList>
            <person name="Liang J."/>
            <person name="Zhang X.-H."/>
        </authorList>
    </citation>
    <scope>NUCLEOTIDE SEQUENCE</scope>
    <source>
        <strain evidence="3">LJC014</strain>
    </source>
</reference>
<feature type="transmembrane region" description="Helical" evidence="1">
    <location>
        <begin position="47"/>
        <end position="67"/>
    </location>
</feature>
<keyword evidence="1" id="KW-1133">Transmembrane helix</keyword>
<name>A0AAE9MY51_9VIBR</name>
<evidence type="ECO:0000256" key="1">
    <source>
        <dbReference type="SAM" id="Phobius"/>
    </source>
</evidence>
<keyword evidence="1" id="KW-0472">Membrane</keyword>
<accession>A0AAE9MY51</accession>
<dbReference type="Proteomes" id="UP001058687">
    <property type="component" value="Chromosome 1"/>
</dbReference>
<evidence type="ECO:0000313" key="3">
    <source>
        <dbReference type="EMBL" id="UTZ25278.1"/>
    </source>
</evidence>
<protein>
    <submittedName>
        <fullName evidence="3">Uncharacterized protein</fullName>
    </submittedName>
</protein>
<dbReference type="RefSeq" id="WP_255935978.1">
    <property type="nucleotide sequence ID" value="NZ_CP050467.1"/>
</dbReference>
<keyword evidence="1" id="KW-0812">Transmembrane</keyword>
<evidence type="ECO:0000256" key="2">
    <source>
        <dbReference type="SAM" id="SignalP"/>
    </source>
</evidence>
<dbReference type="AlphaFoldDB" id="A0AAE9MY51"/>